<feature type="region of interest" description="Disordered" evidence="1">
    <location>
        <begin position="444"/>
        <end position="501"/>
    </location>
</feature>
<feature type="region of interest" description="Disordered" evidence="1">
    <location>
        <begin position="366"/>
        <end position="408"/>
    </location>
</feature>
<feature type="compositionally biased region" description="Low complexity" evidence="1">
    <location>
        <begin position="98"/>
        <end position="110"/>
    </location>
</feature>
<dbReference type="Gene3D" id="3.80.10.10">
    <property type="entry name" value="Ribonuclease Inhibitor"/>
    <property type="match status" value="1"/>
</dbReference>
<dbReference type="InterPro" id="IPR001810">
    <property type="entry name" value="F-box_dom"/>
</dbReference>
<reference evidence="3" key="1">
    <citation type="journal article" date="2020" name="Stud. Mycol.">
        <title>101 Dothideomycetes genomes: a test case for predicting lifestyles and emergence of pathogens.</title>
        <authorList>
            <person name="Haridas S."/>
            <person name="Albert R."/>
            <person name="Binder M."/>
            <person name="Bloem J."/>
            <person name="Labutti K."/>
            <person name="Salamov A."/>
            <person name="Andreopoulos B."/>
            <person name="Baker S."/>
            <person name="Barry K."/>
            <person name="Bills G."/>
            <person name="Bluhm B."/>
            <person name="Cannon C."/>
            <person name="Castanera R."/>
            <person name="Culley D."/>
            <person name="Daum C."/>
            <person name="Ezra D."/>
            <person name="Gonzalez J."/>
            <person name="Henrissat B."/>
            <person name="Kuo A."/>
            <person name="Liang C."/>
            <person name="Lipzen A."/>
            <person name="Lutzoni F."/>
            <person name="Magnuson J."/>
            <person name="Mondo S."/>
            <person name="Nolan M."/>
            <person name="Ohm R."/>
            <person name="Pangilinan J."/>
            <person name="Park H.-J."/>
            <person name="Ramirez L."/>
            <person name="Alfaro M."/>
            <person name="Sun H."/>
            <person name="Tritt A."/>
            <person name="Yoshinaga Y."/>
            <person name="Zwiers L.-H."/>
            <person name="Turgeon B."/>
            <person name="Goodwin S."/>
            <person name="Spatafora J."/>
            <person name="Crous P."/>
            <person name="Grigoriev I."/>
        </authorList>
    </citation>
    <scope>NUCLEOTIDE SEQUENCE</scope>
    <source>
        <strain evidence="3">CBS 690.94</strain>
    </source>
</reference>
<dbReference type="OrthoDB" id="10261563at2759"/>
<proteinExistence type="predicted"/>
<feature type="region of interest" description="Disordered" evidence="1">
    <location>
        <begin position="272"/>
        <end position="298"/>
    </location>
</feature>
<dbReference type="PANTHER" id="PTHR22306">
    <property type="entry name" value="CHROMOSOME 7 OPEN READING FRAME 50"/>
    <property type="match status" value="1"/>
</dbReference>
<feature type="compositionally biased region" description="Basic and acidic residues" evidence="1">
    <location>
        <begin position="22"/>
        <end position="34"/>
    </location>
</feature>
<dbReference type="PROSITE" id="PS50181">
    <property type="entry name" value="FBOX"/>
    <property type="match status" value="1"/>
</dbReference>
<dbReference type="InterPro" id="IPR019327">
    <property type="entry name" value="WKF"/>
</dbReference>
<accession>A0A9P4P870</accession>
<dbReference type="Pfam" id="PF10180">
    <property type="entry name" value="WKF"/>
    <property type="match status" value="1"/>
</dbReference>
<evidence type="ECO:0000256" key="1">
    <source>
        <dbReference type="SAM" id="MobiDB-lite"/>
    </source>
</evidence>
<feature type="compositionally biased region" description="Polar residues" evidence="1">
    <location>
        <begin position="169"/>
        <end position="192"/>
    </location>
</feature>
<evidence type="ECO:0000313" key="4">
    <source>
        <dbReference type="Proteomes" id="UP000799764"/>
    </source>
</evidence>
<gene>
    <name evidence="3" type="ORF">P171DRAFT_458870</name>
</gene>
<evidence type="ECO:0000259" key="2">
    <source>
        <dbReference type="PROSITE" id="PS50181"/>
    </source>
</evidence>
<organism evidence="3 4">
    <name type="scientific">Karstenula rhodostoma CBS 690.94</name>
    <dbReference type="NCBI Taxonomy" id="1392251"/>
    <lineage>
        <taxon>Eukaryota</taxon>
        <taxon>Fungi</taxon>
        <taxon>Dikarya</taxon>
        <taxon>Ascomycota</taxon>
        <taxon>Pezizomycotina</taxon>
        <taxon>Dothideomycetes</taxon>
        <taxon>Pleosporomycetidae</taxon>
        <taxon>Pleosporales</taxon>
        <taxon>Massarineae</taxon>
        <taxon>Didymosphaeriaceae</taxon>
        <taxon>Karstenula</taxon>
    </lineage>
</organism>
<feature type="domain" description="F-box" evidence="2">
    <location>
        <begin position="493"/>
        <end position="542"/>
    </location>
</feature>
<feature type="region of interest" description="Disordered" evidence="1">
    <location>
        <begin position="22"/>
        <end position="240"/>
    </location>
</feature>
<dbReference type="AlphaFoldDB" id="A0A9P4P870"/>
<dbReference type="EMBL" id="MU001513">
    <property type="protein sequence ID" value="KAF2438266.1"/>
    <property type="molecule type" value="Genomic_DNA"/>
</dbReference>
<feature type="compositionally biased region" description="Basic residues" evidence="1">
    <location>
        <begin position="53"/>
        <end position="66"/>
    </location>
</feature>
<dbReference type="SUPFAM" id="SSF52047">
    <property type="entry name" value="RNI-like"/>
    <property type="match status" value="1"/>
</dbReference>
<dbReference type="InterPro" id="IPR032675">
    <property type="entry name" value="LRR_dom_sf"/>
</dbReference>
<evidence type="ECO:0000313" key="3">
    <source>
        <dbReference type="EMBL" id="KAF2438266.1"/>
    </source>
</evidence>
<dbReference type="InterPro" id="IPR036047">
    <property type="entry name" value="F-box-like_dom_sf"/>
</dbReference>
<comment type="caution">
    <text evidence="3">The sequence shown here is derived from an EMBL/GenBank/DDBJ whole genome shotgun (WGS) entry which is preliminary data.</text>
</comment>
<feature type="compositionally biased region" description="Polar residues" evidence="1">
    <location>
        <begin position="200"/>
        <end position="217"/>
    </location>
</feature>
<feature type="region of interest" description="Disordered" evidence="1">
    <location>
        <begin position="420"/>
        <end position="439"/>
    </location>
</feature>
<name>A0A9P4P870_9PLEO</name>
<keyword evidence="4" id="KW-1185">Reference proteome</keyword>
<feature type="compositionally biased region" description="Basic and acidic residues" evidence="1">
    <location>
        <begin position="369"/>
        <end position="385"/>
    </location>
</feature>
<feature type="compositionally biased region" description="Basic and acidic residues" evidence="1">
    <location>
        <begin position="126"/>
        <end position="140"/>
    </location>
</feature>
<dbReference type="CDD" id="cd09917">
    <property type="entry name" value="F-box_SF"/>
    <property type="match status" value="1"/>
</dbReference>
<protein>
    <recommendedName>
        <fullName evidence="2">F-box domain-containing protein</fullName>
    </recommendedName>
</protein>
<feature type="compositionally biased region" description="Polar residues" evidence="1">
    <location>
        <begin position="226"/>
        <end position="240"/>
    </location>
</feature>
<dbReference type="PANTHER" id="PTHR22306:SF2">
    <property type="entry name" value="CHROMOSOME 7 OPEN READING FRAME 50"/>
    <property type="match status" value="1"/>
</dbReference>
<dbReference type="Proteomes" id="UP000799764">
    <property type="component" value="Unassembled WGS sequence"/>
</dbReference>
<sequence>MAQPSAFVPAWKRLGLKLKKFEAAPETNHQDAETQGHSTSAQHDGALQEESHSRHHQVKLGKRKHHLDAADVEGGSGKKSKHDWATGDAVAAPEVELENANPAASEAAPADGAQPKGDPNYRKKKGGDSNYRKKKEKEPRYSQNSRIPSRADAPSHGQSLAPPKAARTPSLSPGRTFSAANGPTLLPSTETGSLAPASFVTPQRQRFAQTNHSSLSPPKTDRRKSVTFTPDTKTSDGNSASNYFKQWVAEQTGSSTDFTPAEVAQFTKPPEVHIANSNPSSFLPLKAPTPGKGNKKDPSRYLNYLAQYYQDRGNWKFNKATQNDVLDNSLNIFRIPEEGLQGAGVIERLGERCRKTIDEIDAEISQESMEEREAMKEAALQERLSKERKRRQTDGDTENIADHGYPEGYIRRLKRNIAMPSITTPQNGPRSAPPGTFEGTSIAAQNKARNRKRRTDVSSDDSSDSSSSEEEDSSSEDSSGDEDSSDADSDTESPDVSDLPTELTEHITGYLDLDSFRSFRLVSHSLTQQSLHQFKQRFFRTRTVAWTTESLDRLTHITSDSYFGRSLQDLVVDSTPRFAIRLWELEKGIIEADLQQDQYRRNDVQARYSEVEASFEQVTRFWNETRHDRKALASVFEHLGRLRSIVFAYDGMKKNFLLFGRRYCESSQNEMSRPLVSTLAAIAMSKLIVQTITIDPGRRYGAVSTGRLESLSPFLVVFDDIFLGLKVLKMNIRDWRSPDDGLEIPSGQASFLVRFLAKLRNLESLDLSCFSSLEGNILSEMARHCKYPRLRTCRLHLFRIPNTDDLLRFLEPAHGCLKSLTLCHCVIRDGEWSKVMTDFAAELRLEYLELGDLFTRLGAMVGFDGTMRRTLVIQEPDLKSQLMYQSGRLISGNWSPAWHLAAVAYPFIGLHA</sequence>
<feature type="compositionally biased region" description="Acidic residues" evidence="1">
    <location>
        <begin position="458"/>
        <end position="495"/>
    </location>
</feature>
<dbReference type="SUPFAM" id="SSF81383">
    <property type="entry name" value="F-box domain"/>
    <property type="match status" value="1"/>
</dbReference>